<dbReference type="InterPro" id="IPR002048">
    <property type="entry name" value="EF_hand_dom"/>
</dbReference>
<organism evidence="8 9">
    <name type="scientific">Rotaria magnacalcarata</name>
    <dbReference type="NCBI Taxonomy" id="392030"/>
    <lineage>
        <taxon>Eukaryota</taxon>
        <taxon>Metazoa</taxon>
        <taxon>Spiralia</taxon>
        <taxon>Gnathifera</taxon>
        <taxon>Rotifera</taxon>
        <taxon>Eurotatoria</taxon>
        <taxon>Bdelloidea</taxon>
        <taxon>Philodinida</taxon>
        <taxon>Philodinidae</taxon>
        <taxon>Rotaria</taxon>
    </lineage>
</organism>
<sequence>MSESFAWRWFRLILPICFICFLYLCSFHLLLCATNSFIYSTVCLLHANESFCSEIDRNKSLRAAQQSIQQESSQWSLYGTLSFAIVACFISPIYGSLSDTKNRKLPIILTVSNALVTGLIITIGSIFRGTRISLLLYIFANVINGFGGGSLILLSSCFGYVTDIFIEKEQHIQAIAVIEAALNLGVVVGYLLCTFVFQLHAQIWQILVVHVLLLVLALFISLVFLKSQPVSGSSSVNLAMKIKRPFFDTRDLIMNLKHNNLLFSFSILLLSLFFYELFRMGSSSVYYLYLHRMSLNDTQYATYFTCEQIGTCLTLIFLALLRKRWKINDIRLSIVGLCLSLIGLILFTFASINKAMIFGAIPSMMLAIYFPVCLRIVIAHLVPERDKDKMINILLRILHLYLTFNLAINGLPILDKKSDIENSTLNSAQRAMLSEYRMEQLPAALRISQIIPKFEAPKKFNLTKIAKDLKDFGIHSLKDDKHIEGLPLERNGQINPDFHKEIFLGNHELFESDIQSDEHKRNKKLEEIFNEADLDHDQHLSKDELLNYVLKNVNQHIQEAKDRNSQLFLLIDSNQDGKVTWHEYFALYVKFHNVNSTSVKESDTFDFIQGPFDNNFQRELVKIRYRWTEADVGGDNELDIDEFLAFRHPEIAGHSYKHIVDDLMLQMDRNDDQKLNETEFAFLPSSVLEDGGNKEWVEMDKRWLEEQKREFHEMDENKDGVLTKDELLKAYDPMNRVHINNQIKKLFEKVDDSPADNVLTLNEIQKHSDVFTDMSILDTEKALHDEM</sequence>
<protein>
    <recommendedName>
        <fullName evidence="7">EF-hand domain-containing protein</fullName>
    </recommendedName>
</protein>
<gene>
    <name evidence="8" type="ORF">WKI299_LOCUS5737</name>
</gene>
<keyword evidence="3" id="KW-0106">Calcium</keyword>
<dbReference type="InterPro" id="IPR011992">
    <property type="entry name" value="EF-hand-dom_pair"/>
</dbReference>
<evidence type="ECO:0000256" key="5">
    <source>
        <dbReference type="ARBA" id="ARBA00023136"/>
    </source>
</evidence>
<comment type="caution">
    <text evidence="8">The sequence shown here is derived from an EMBL/GenBank/DDBJ whole genome shotgun (WGS) entry which is preliminary data.</text>
</comment>
<evidence type="ECO:0000256" key="2">
    <source>
        <dbReference type="ARBA" id="ARBA00022692"/>
    </source>
</evidence>
<comment type="subcellular location">
    <subcellularLocation>
        <location evidence="1">Membrane</location>
        <topology evidence="1">Multi-pass membrane protein</topology>
    </subcellularLocation>
</comment>
<evidence type="ECO:0000313" key="9">
    <source>
        <dbReference type="Proteomes" id="UP000663856"/>
    </source>
</evidence>
<feature type="transmembrane region" description="Helical" evidence="6">
    <location>
        <begin position="12"/>
        <end position="31"/>
    </location>
</feature>
<keyword evidence="4 6" id="KW-1133">Transmembrane helix</keyword>
<reference evidence="8" key="1">
    <citation type="submission" date="2021-02" db="EMBL/GenBank/DDBJ databases">
        <authorList>
            <person name="Nowell W R."/>
        </authorList>
    </citation>
    <scope>NUCLEOTIDE SEQUENCE</scope>
</reference>
<dbReference type="InterPro" id="IPR011701">
    <property type="entry name" value="MFS"/>
</dbReference>
<dbReference type="Gene3D" id="1.10.238.10">
    <property type="entry name" value="EF-hand"/>
    <property type="match status" value="3"/>
</dbReference>
<feature type="transmembrane region" description="Helical" evidence="6">
    <location>
        <begin position="203"/>
        <end position="225"/>
    </location>
</feature>
<feature type="transmembrane region" description="Helical" evidence="6">
    <location>
        <begin position="107"/>
        <end position="128"/>
    </location>
</feature>
<dbReference type="PROSITE" id="PS50222">
    <property type="entry name" value="EF_HAND_2"/>
    <property type="match status" value="3"/>
</dbReference>
<name>A0A816MP21_9BILA</name>
<feature type="domain" description="EF-hand" evidence="7">
    <location>
        <begin position="702"/>
        <end position="737"/>
    </location>
</feature>
<evidence type="ECO:0000256" key="1">
    <source>
        <dbReference type="ARBA" id="ARBA00004141"/>
    </source>
</evidence>
<feature type="domain" description="EF-hand" evidence="7">
    <location>
        <begin position="559"/>
        <end position="594"/>
    </location>
</feature>
<dbReference type="InterPro" id="IPR036259">
    <property type="entry name" value="MFS_trans_sf"/>
</dbReference>
<dbReference type="Proteomes" id="UP000663856">
    <property type="component" value="Unassembled WGS sequence"/>
</dbReference>
<dbReference type="PANTHER" id="PTHR23507:SF1">
    <property type="entry name" value="FI18259P1-RELATED"/>
    <property type="match status" value="1"/>
</dbReference>
<feature type="transmembrane region" description="Helical" evidence="6">
    <location>
        <begin position="332"/>
        <end position="350"/>
    </location>
</feature>
<feature type="transmembrane region" description="Helical" evidence="6">
    <location>
        <begin position="75"/>
        <end position="95"/>
    </location>
</feature>
<dbReference type="Pfam" id="PF07690">
    <property type="entry name" value="MFS_1"/>
    <property type="match status" value="1"/>
</dbReference>
<evidence type="ECO:0000256" key="4">
    <source>
        <dbReference type="ARBA" id="ARBA00022989"/>
    </source>
</evidence>
<dbReference type="SUPFAM" id="SSF103473">
    <property type="entry name" value="MFS general substrate transporter"/>
    <property type="match status" value="1"/>
</dbReference>
<evidence type="ECO:0000256" key="6">
    <source>
        <dbReference type="SAM" id="Phobius"/>
    </source>
</evidence>
<proteinExistence type="predicted"/>
<feature type="transmembrane region" description="Helical" evidence="6">
    <location>
        <begin position="174"/>
        <end position="197"/>
    </location>
</feature>
<dbReference type="GO" id="GO:0005509">
    <property type="term" value="F:calcium ion binding"/>
    <property type="evidence" value="ECO:0007669"/>
    <property type="project" value="InterPro"/>
</dbReference>
<dbReference type="Pfam" id="PF13499">
    <property type="entry name" value="EF-hand_7"/>
    <property type="match status" value="1"/>
</dbReference>
<dbReference type="SMART" id="SM00054">
    <property type="entry name" value="EFh"/>
    <property type="match status" value="5"/>
</dbReference>
<feature type="transmembrane region" description="Helical" evidence="6">
    <location>
        <begin position="393"/>
        <end position="414"/>
    </location>
</feature>
<evidence type="ECO:0000259" key="7">
    <source>
        <dbReference type="PROSITE" id="PS50222"/>
    </source>
</evidence>
<dbReference type="PROSITE" id="PS00018">
    <property type="entry name" value="EF_HAND_1"/>
    <property type="match status" value="4"/>
</dbReference>
<feature type="transmembrane region" description="Helical" evidence="6">
    <location>
        <begin position="300"/>
        <end position="320"/>
    </location>
</feature>
<feature type="transmembrane region" description="Helical" evidence="6">
    <location>
        <begin position="134"/>
        <end position="162"/>
    </location>
</feature>
<keyword evidence="2 6" id="KW-0812">Transmembrane</keyword>
<dbReference type="GO" id="GO:0022857">
    <property type="term" value="F:transmembrane transporter activity"/>
    <property type="evidence" value="ECO:0007669"/>
    <property type="project" value="InterPro"/>
</dbReference>
<dbReference type="Gene3D" id="1.20.1250.20">
    <property type="entry name" value="MFS general substrate transporter like domains"/>
    <property type="match status" value="1"/>
</dbReference>
<dbReference type="AlphaFoldDB" id="A0A816MP21"/>
<dbReference type="InterPro" id="IPR018247">
    <property type="entry name" value="EF_Hand_1_Ca_BS"/>
</dbReference>
<feature type="domain" description="EF-hand" evidence="7">
    <location>
        <begin position="520"/>
        <end position="555"/>
    </location>
</feature>
<dbReference type="PANTHER" id="PTHR23507">
    <property type="entry name" value="ZGC:174356"/>
    <property type="match status" value="1"/>
</dbReference>
<dbReference type="Pfam" id="PF13202">
    <property type="entry name" value="EF-hand_5"/>
    <property type="match status" value="1"/>
</dbReference>
<feature type="transmembrane region" description="Helical" evidence="6">
    <location>
        <begin position="260"/>
        <end position="280"/>
    </location>
</feature>
<feature type="transmembrane region" description="Helical" evidence="6">
    <location>
        <begin position="356"/>
        <end position="381"/>
    </location>
</feature>
<dbReference type="EMBL" id="CAJNRF010001629">
    <property type="protein sequence ID" value="CAF2019656.1"/>
    <property type="molecule type" value="Genomic_DNA"/>
</dbReference>
<dbReference type="SUPFAM" id="SSF47473">
    <property type="entry name" value="EF-hand"/>
    <property type="match status" value="2"/>
</dbReference>
<evidence type="ECO:0000313" key="8">
    <source>
        <dbReference type="EMBL" id="CAF2019656.1"/>
    </source>
</evidence>
<accession>A0A816MP21</accession>
<dbReference type="GO" id="GO:0016020">
    <property type="term" value="C:membrane"/>
    <property type="evidence" value="ECO:0007669"/>
    <property type="project" value="UniProtKB-SubCell"/>
</dbReference>
<evidence type="ECO:0000256" key="3">
    <source>
        <dbReference type="ARBA" id="ARBA00022837"/>
    </source>
</evidence>
<keyword evidence="5 6" id="KW-0472">Membrane</keyword>